<dbReference type="InterPro" id="IPR036732">
    <property type="entry name" value="AFP_Neu5c_C_sf"/>
</dbReference>
<dbReference type="CDD" id="cd11615">
    <property type="entry name" value="SAF_NeuB_like"/>
    <property type="match status" value="1"/>
</dbReference>
<dbReference type="PANTHER" id="PTHR42966:SF2">
    <property type="entry name" value="PSEUDAMINIC ACID SYNTHASE"/>
    <property type="match status" value="1"/>
</dbReference>
<name>A0A1Y6EMF3_9GAMM</name>
<evidence type="ECO:0000313" key="3">
    <source>
        <dbReference type="Proteomes" id="UP000194450"/>
    </source>
</evidence>
<reference evidence="3" key="1">
    <citation type="submission" date="2017-04" db="EMBL/GenBank/DDBJ databases">
        <authorList>
            <person name="Varghese N."/>
            <person name="Submissions S."/>
        </authorList>
    </citation>
    <scope>NUCLEOTIDE SEQUENCE [LARGE SCALE GENOMIC DNA]</scope>
</reference>
<dbReference type="OrthoDB" id="9781701at2"/>
<dbReference type="Pfam" id="PF08666">
    <property type="entry name" value="SAF"/>
    <property type="match status" value="1"/>
</dbReference>
<dbReference type="SUPFAM" id="SSF51269">
    <property type="entry name" value="AFP III-like domain"/>
    <property type="match status" value="1"/>
</dbReference>
<protein>
    <submittedName>
        <fullName evidence="2">N-acetylneuraminate synthase</fullName>
    </submittedName>
</protein>
<dbReference type="InterPro" id="IPR020030">
    <property type="entry name" value="Pseudaminic_synth_PseI"/>
</dbReference>
<feature type="domain" description="AFP-like" evidence="1">
    <location>
        <begin position="292"/>
        <end position="350"/>
    </location>
</feature>
<dbReference type="SUPFAM" id="SSF51569">
    <property type="entry name" value="Aldolase"/>
    <property type="match status" value="1"/>
</dbReference>
<dbReference type="InterPro" id="IPR006190">
    <property type="entry name" value="SAF_AFP_Neu5Ac"/>
</dbReference>
<dbReference type="AlphaFoldDB" id="A0A1Y6EMF3"/>
<keyword evidence="3" id="KW-1185">Reference proteome</keyword>
<organism evidence="2 3">
    <name type="scientific">Pseudidiomarina planktonica</name>
    <dbReference type="NCBI Taxonomy" id="1323738"/>
    <lineage>
        <taxon>Bacteria</taxon>
        <taxon>Pseudomonadati</taxon>
        <taxon>Pseudomonadota</taxon>
        <taxon>Gammaproteobacteria</taxon>
        <taxon>Alteromonadales</taxon>
        <taxon>Idiomarinaceae</taxon>
        <taxon>Pseudidiomarina</taxon>
    </lineage>
</organism>
<dbReference type="PANTHER" id="PTHR42966">
    <property type="entry name" value="N-ACETYLNEURAMINATE SYNTHASE"/>
    <property type="match status" value="1"/>
</dbReference>
<dbReference type="EMBL" id="FXWH01000001">
    <property type="protein sequence ID" value="SMQ62140.1"/>
    <property type="molecule type" value="Genomic_DNA"/>
</dbReference>
<dbReference type="Pfam" id="PF03102">
    <property type="entry name" value="NeuB"/>
    <property type="match status" value="1"/>
</dbReference>
<dbReference type="GO" id="GO:0047444">
    <property type="term" value="F:N-acylneuraminate-9-phosphate synthase activity"/>
    <property type="evidence" value="ECO:0007669"/>
    <property type="project" value="TreeGrafter"/>
</dbReference>
<accession>A0A1Y6EMF3</accession>
<dbReference type="SMART" id="SM00858">
    <property type="entry name" value="SAF"/>
    <property type="match status" value="1"/>
</dbReference>
<dbReference type="NCBIfam" id="TIGR03586">
    <property type="entry name" value="PseI"/>
    <property type="match status" value="1"/>
</dbReference>
<dbReference type="InterPro" id="IPR013974">
    <property type="entry name" value="SAF"/>
</dbReference>
<dbReference type="Gene3D" id="3.20.20.70">
    <property type="entry name" value="Aldolase class I"/>
    <property type="match status" value="1"/>
</dbReference>
<dbReference type="InterPro" id="IPR051690">
    <property type="entry name" value="PseI-like"/>
</dbReference>
<evidence type="ECO:0000313" key="2">
    <source>
        <dbReference type="EMBL" id="SMQ62140.1"/>
    </source>
</evidence>
<dbReference type="RefSeq" id="WP_086433829.1">
    <property type="nucleotide sequence ID" value="NZ_FXWH01000001.1"/>
</dbReference>
<dbReference type="InterPro" id="IPR013785">
    <property type="entry name" value="Aldolase_TIM"/>
</dbReference>
<sequence>MRIAQHSIGAAFAPFVIAEISGNHGGDYNKALALIEAAAAAGCQAVKLQTYTADTMTLPVHTGDFYIENPDSLWHGQSLHQLYEQAMTPWEWHQPLFKRAQDLGMVAFSSPFDASAVEFLETLNVPCYKVASFENTDHALLQAVAATGKPIIMSTGMASLTELSESVTVLREAGCKDLLLLKCTSNYPAAPVDANLKTIAHLRELFGCEVGLSDHTRGFGAAVTAVAMGGSVIEKHFVLDRSDDKAVDAAFSLEPVEMKQLVAEITAGWQSLGQVRYGPTDTELPARKHRRSLYISADVQAGETLTEQNVRSVRPGLGLPCKYLPQVLGRKVTRAVTMGTALSWDLLGEPE</sequence>
<dbReference type="GO" id="GO:0016051">
    <property type="term" value="P:carbohydrate biosynthetic process"/>
    <property type="evidence" value="ECO:0007669"/>
    <property type="project" value="InterPro"/>
</dbReference>
<dbReference type="InterPro" id="IPR057736">
    <property type="entry name" value="SAF_PseI/NeuA/NeuB"/>
</dbReference>
<dbReference type="Proteomes" id="UP000194450">
    <property type="component" value="Unassembled WGS sequence"/>
</dbReference>
<dbReference type="Gene3D" id="3.90.1210.10">
    <property type="entry name" value="Antifreeze-like/N-acetylneuraminic acid synthase C-terminal domain"/>
    <property type="match status" value="1"/>
</dbReference>
<evidence type="ECO:0000259" key="1">
    <source>
        <dbReference type="PROSITE" id="PS50844"/>
    </source>
</evidence>
<dbReference type="InterPro" id="IPR013132">
    <property type="entry name" value="PseI/NeuA/B-like_N"/>
</dbReference>
<dbReference type="PROSITE" id="PS50844">
    <property type="entry name" value="AFP_LIKE"/>
    <property type="match status" value="1"/>
</dbReference>
<proteinExistence type="predicted"/>
<gene>
    <name evidence="2" type="ORF">SAMN06297229_0665</name>
</gene>